<feature type="region of interest" description="Disordered" evidence="1">
    <location>
        <begin position="508"/>
        <end position="579"/>
    </location>
</feature>
<feature type="compositionally biased region" description="Basic residues" evidence="1">
    <location>
        <begin position="278"/>
        <end position="287"/>
    </location>
</feature>
<dbReference type="Proteomes" id="UP000077671">
    <property type="component" value="Unassembled WGS sequence"/>
</dbReference>
<feature type="region of interest" description="Disordered" evidence="1">
    <location>
        <begin position="903"/>
        <end position="953"/>
    </location>
</feature>
<feature type="compositionally biased region" description="Low complexity" evidence="1">
    <location>
        <begin position="93"/>
        <end position="107"/>
    </location>
</feature>
<feature type="region of interest" description="Disordered" evidence="1">
    <location>
        <begin position="1"/>
        <end position="462"/>
    </location>
</feature>
<evidence type="ECO:0000256" key="1">
    <source>
        <dbReference type="SAM" id="MobiDB-lite"/>
    </source>
</evidence>
<feature type="compositionally biased region" description="Low complexity" evidence="1">
    <location>
        <begin position="38"/>
        <end position="69"/>
    </location>
</feature>
<feature type="compositionally biased region" description="Basic and acidic residues" evidence="1">
    <location>
        <begin position="558"/>
        <end position="570"/>
    </location>
</feature>
<reference evidence="3" key="1">
    <citation type="submission" date="2016-04" db="EMBL/GenBank/DDBJ databases">
        <authorList>
            <person name="Nguyen H.D."/>
            <person name="Kesanakurti P."/>
            <person name="Cullis J."/>
            <person name="Levesque C.A."/>
            <person name="Hambleton S."/>
        </authorList>
    </citation>
    <scope>NUCLEOTIDE SEQUENCE</scope>
    <source>
        <strain evidence="3">DAOMC 238032</strain>
    </source>
</reference>
<evidence type="ECO:0000313" key="2">
    <source>
        <dbReference type="EMBL" id="CAD6946838.1"/>
    </source>
</evidence>
<feature type="compositionally biased region" description="Low complexity" evidence="1">
    <location>
        <begin position="264"/>
        <end position="274"/>
    </location>
</feature>
<name>A0A8T8TRL3_9BASI</name>
<dbReference type="EMBL" id="LWDD02000093">
    <property type="protein sequence ID" value="KAE8264067.1"/>
    <property type="molecule type" value="Genomic_DNA"/>
</dbReference>
<feature type="compositionally biased region" description="Basic residues" evidence="1">
    <location>
        <begin position="944"/>
        <end position="953"/>
    </location>
</feature>
<feature type="region of interest" description="Disordered" evidence="1">
    <location>
        <begin position="708"/>
        <end position="891"/>
    </location>
</feature>
<proteinExistence type="predicted"/>
<feature type="region of interest" description="Disordered" evidence="1">
    <location>
        <begin position="671"/>
        <end position="695"/>
    </location>
</feature>
<accession>A0A8T8TRL3</accession>
<gene>
    <name evidence="3" type="ORF">A4X03_0g1219</name>
    <name evidence="2" type="ORF">JKIAZH3_G9714</name>
</gene>
<feature type="compositionally biased region" description="Polar residues" evidence="1">
    <location>
        <begin position="339"/>
        <end position="357"/>
    </location>
</feature>
<feature type="compositionally biased region" description="Low complexity" evidence="1">
    <location>
        <begin position="1"/>
        <end position="10"/>
    </location>
</feature>
<feature type="compositionally biased region" description="Polar residues" evidence="1">
    <location>
        <begin position="414"/>
        <end position="432"/>
    </location>
</feature>
<dbReference type="Proteomes" id="UP000836402">
    <property type="component" value="Unassembled WGS sequence"/>
</dbReference>
<dbReference type="AlphaFoldDB" id="A0A8T8TRL3"/>
<comment type="caution">
    <text evidence="3">The sequence shown here is derived from an EMBL/GenBank/DDBJ whole genome shotgun (WGS) entry which is preliminary data.</text>
</comment>
<organism evidence="3 4">
    <name type="scientific">Tilletia caries</name>
    <name type="common">wheat bunt fungus</name>
    <dbReference type="NCBI Taxonomy" id="13290"/>
    <lineage>
        <taxon>Eukaryota</taxon>
        <taxon>Fungi</taxon>
        <taxon>Dikarya</taxon>
        <taxon>Basidiomycota</taxon>
        <taxon>Ustilaginomycotina</taxon>
        <taxon>Exobasidiomycetes</taxon>
        <taxon>Tilletiales</taxon>
        <taxon>Tilletiaceae</taxon>
        <taxon>Tilletia</taxon>
    </lineage>
</organism>
<feature type="compositionally biased region" description="Basic and acidic residues" evidence="1">
    <location>
        <begin position="857"/>
        <end position="868"/>
    </location>
</feature>
<dbReference type="PANTHER" id="PTHR24216">
    <property type="entry name" value="PAXILLIN-RELATED"/>
    <property type="match status" value="1"/>
</dbReference>
<sequence>MPPPAAAAAALRQQRTSGRNAHNPSPTAHRQQHRHQQQHQQQPWLSPATSSSPSSPSVTVTSTAPSLSPFDTMPTHKTPASRPTRPAATHTNSPPSSLPSTMLPLSSKRTRKPSVKAREMAFLNPPRPASPDGLASAVGVRKRAFTSATSRDDDELPDESPCIPRRKRARDTQNDAGSSTALVQSPPFWVEIPLRNQTKEDVKHPPSTASKKSDMAAPLSTIPLRRQQKEQQEKGQQGTPRINRATTPPSQMARNRSPPPPPASALRLANFGSSSRERRQHQQRHNLVRTASGFEPTPSGPSRLVDLNASPTLDDDDQVKRPSPIEFISPSQLGAILRNPNSSSSKTRTKDATSYMNQMAGESSGSSESRSRSRDMLKLALLGKDKVSPPFARLSLTSSQEKSKGKARAIDPVSPTSSPFGPSSQPRSSPTNPLGADVEAVRPVEKQQAPKPVPASGDDVLDTCSKKYGPTFITRSGWPVEKWMELETPARREAQAKRRQVEVILGLRGKDEEPIVVSSPARTQTQAAEPTQPQESKTSPVRQVAESSAIPAVSAPKPEPKPKPESESPKPKKRIVPPITDQERLDFNYGYYGHKFATKQGWSEERYLILKSPERKRARAARAAMEVAMAKGTAIPLSPVRRPQRERLEFYEDRIRGDAFVTSHGWKEDGLEIFPRPPKMSKRNRNLDSPPPGMSIREWWSIRESLPPRYETSSKDRIPKGALEMGRSRELPPLSFYAQNKREEASPSPPSRRVVSEQFEDLVRMAREQEREEGDGEEEDELEDEDADADGDGEDEDEDEDEGAEGDDEGEDEMEVDAQSEDEDGEGEVENEEDEDEDTEEEEDDDDDEEEEEDEQEHAVWYDSRSDLSDVEWPDDLEISEGEDDGDVQRRRRRLRRYNAVMGSSYYPPMPRLPVKRRRVPGASPAPTTPSSQIGSALVVKPGGGRKRRNERG</sequence>
<evidence type="ECO:0000313" key="5">
    <source>
        <dbReference type="Proteomes" id="UP000836402"/>
    </source>
</evidence>
<feature type="compositionally biased region" description="Acidic residues" evidence="1">
    <location>
        <begin position="771"/>
        <end position="856"/>
    </location>
</feature>
<feature type="compositionally biased region" description="Polar residues" evidence="1">
    <location>
        <begin position="174"/>
        <end position="183"/>
    </location>
</feature>
<keyword evidence="5" id="KW-1185">Reference proteome</keyword>
<feature type="compositionally biased region" description="Basic and acidic residues" evidence="1">
    <location>
        <begin position="761"/>
        <end position="770"/>
    </location>
</feature>
<protein>
    <submittedName>
        <fullName evidence="3">Uncharacterized protein</fullName>
    </submittedName>
</protein>
<feature type="compositionally biased region" description="Basic and acidic residues" evidence="1">
    <location>
        <begin position="369"/>
        <end position="387"/>
    </location>
</feature>
<feature type="compositionally biased region" description="Low complexity" evidence="1">
    <location>
        <begin position="520"/>
        <end position="535"/>
    </location>
</feature>
<reference evidence="2" key="3">
    <citation type="submission" date="2020-10" db="EMBL/GenBank/DDBJ databases">
        <authorList>
            <person name="Sedaghatjoo S."/>
        </authorList>
    </citation>
    <scope>NUCLEOTIDE SEQUENCE</scope>
    <source>
        <strain evidence="2">AZH3</strain>
    </source>
</reference>
<evidence type="ECO:0000313" key="3">
    <source>
        <dbReference type="EMBL" id="KAE8264067.1"/>
    </source>
</evidence>
<evidence type="ECO:0000313" key="4">
    <source>
        <dbReference type="Proteomes" id="UP000077671"/>
    </source>
</evidence>
<reference evidence="3" key="2">
    <citation type="journal article" date="2019" name="IMA Fungus">
        <title>Genome sequencing and comparison of five Tilletia species to identify candidate genes for the detection of regulated species infecting wheat.</title>
        <authorList>
            <person name="Nguyen H.D.T."/>
            <person name="Sultana T."/>
            <person name="Kesanakurti P."/>
            <person name="Hambleton S."/>
        </authorList>
    </citation>
    <scope>NUCLEOTIDE SEQUENCE</scope>
    <source>
        <strain evidence="3">DAOMC 238032</strain>
    </source>
</reference>
<dbReference type="EMBL" id="CAJHJG010005006">
    <property type="protein sequence ID" value="CAD6946838.1"/>
    <property type="molecule type" value="Genomic_DNA"/>
</dbReference>
<feature type="compositionally biased region" description="Acidic residues" evidence="1">
    <location>
        <begin position="869"/>
        <end position="886"/>
    </location>
</feature>
<feature type="compositionally biased region" description="Low complexity" evidence="1">
    <location>
        <begin position="923"/>
        <end position="932"/>
    </location>
</feature>
<dbReference type="PANTHER" id="PTHR24216:SF65">
    <property type="entry name" value="PAXILLIN-LIKE PROTEIN 1"/>
    <property type="match status" value="1"/>
</dbReference>
<feature type="compositionally biased region" description="Polar residues" evidence="1">
    <location>
        <begin position="13"/>
        <end position="28"/>
    </location>
</feature>